<evidence type="ECO:0000313" key="1">
    <source>
        <dbReference type="EMBL" id="GAG90429.1"/>
    </source>
</evidence>
<sequence>MSSKLKITKEGLKDIAVTVDSYRIRVLIDAKQEILD</sequence>
<proteinExistence type="predicted"/>
<accession>X1B3X6</accession>
<dbReference type="AlphaFoldDB" id="X1B3X6"/>
<gene>
    <name evidence="1" type="ORF">S01H4_46180</name>
</gene>
<feature type="non-terminal residue" evidence="1">
    <location>
        <position position="36"/>
    </location>
</feature>
<reference evidence="1" key="1">
    <citation type="journal article" date="2014" name="Front. Microbiol.">
        <title>High frequency of phylogenetically diverse reductive dehalogenase-homologous genes in deep subseafloor sedimentary metagenomes.</title>
        <authorList>
            <person name="Kawai M."/>
            <person name="Futagami T."/>
            <person name="Toyoda A."/>
            <person name="Takaki Y."/>
            <person name="Nishi S."/>
            <person name="Hori S."/>
            <person name="Arai W."/>
            <person name="Tsubouchi T."/>
            <person name="Morono Y."/>
            <person name="Uchiyama I."/>
            <person name="Ito T."/>
            <person name="Fujiyama A."/>
            <person name="Inagaki F."/>
            <person name="Takami H."/>
        </authorList>
    </citation>
    <scope>NUCLEOTIDE SEQUENCE</scope>
    <source>
        <strain evidence="1">Expedition CK06-06</strain>
    </source>
</reference>
<name>X1B3X6_9ZZZZ</name>
<dbReference type="EMBL" id="BART01025781">
    <property type="protein sequence ID" value="GAG90429.1"/>
    <property type="molecule type" value="Genomic_DNA"/>
</dbReference>
<organism evidence="1">
    <name type="scientific">marine sediment metagenome</name>
    <dbReference type="NCBI Taxonomy" id="412755"/>
    <lineage>
        <taxon>unclassified sequences</taxon>
        <taxon>metagenomes</taxon>
        <taxon>ecological metagenomes</taxon>
    </lineage>
</organism>
<protein>
    <submittedName>
        <fullName evidence="1">Uncharacterized protein</fullName>
    </submittedName>
</protein>
<comment type="caution">
    <text evidence="1">The sequence shown here is derived from an EMBL/GenBank/DDBJ whole genome shotgun (WGS) entry which is preliminary data.</text>
</comment>